<proteinExistence type="predicted"/>
<accession>K3X857</accession>
<name>K3X857_GLOUD</name>
<dbReference type="InParanoid" id="K3X857"/>
<protein>
    <submittedName>
        <fullName evidence="1">Uncharacterized protein</fullName>
    </submittedName>
</protein>
<dbReference type="AlphaFoldDB" id="K3X857"/>
<evidence type="ECO:0000313" key="2">
    <source>
        <dbReference type="Proteomes" id="UP000019132"/>
    </source>
</evidence>
<dbReference type="eggNOG" id="ENOG502S3ZZ">
    <property type="taxonomic scope" value="Eukaryota"/>
</dbReference>
<evidence type="ECO:0000313" key="1">
    <source>
        <dbReference type="EnsemblProtists" id="PYU1_T013406"/>
    </source>
</evidence>
<dbReference type="OMA" id="VYIFRIQ"/>
<dbReference type="VEuPathDB" id="FungiDB:PYU1_G013377"/>
<reference evidence="1" key="3">
    <citation type="submission" date="2015-02" db="UniProtKB">
        <authorList>
            <consortium name="EnsemblProtists"/>
        </authorList>
    </citation>
    <scope>IDENTIFICATION</scope>
    <source>
        <strain evidence="1">DAOM BR144</strain>
    </source>
</reference>
<dbReference type="EnsemblProtists" id="PYU1_T013406">
    <property type="protein sequence ID" value="PYU1_T013406"/>
    <property type="gene ID" value="PYU1_G013377"/>
</dbReference>
<dbReference type="Proteomes" id="UP000019132">
    <property type="component" value="Unassembled WGS sequence"/>
</dbReference>
<organism evidence="1 2">
    <name type="scientific">Globisporangium ultimum (strain ATCC 200006 / CBS 805.95 / DAOM BR144)</name>
    <name type="common">Pythium ultimum</name>
    <dbReference type="NCBI Taxonomy" id="431595"/>
    <lineage>
        <taxon>Eukaryota</taxon>
        <taxon>Sar</taxon>
        <taxon>Stramenopiles</taxon>
        <taxon>Oomycota</taxon>
        <taxon>Peronosporomycetes</taxon>
        <taxon>Pythiales</taxon>
        <taxon>Pythiaceae</taxon>
        <taxon>Globisporangium</taxon>
    </lineage>
</organism>
<dbReference type="HOGENOM" id="CLU_2042730_0_0_1"/>
<sequence length="122" mass="12815">MIPPRYVKAVSVKNTTSHPVKVTAVFGSDEQAAEGNAKITKNVDVAPHAQAALDEQEYDMGGWTAVAALESLKVEPADAGLQGALGHALFTPTVDTIVGVLHVEIQAPSDANTYHVAVVKQE</sequence>
<dbReference type="EMBL" id="GL376609">
    <property type="status" value="NOT_ANNOTATED_CDS"/>
    <property type="molecule type" value="Genomic_DNA"/>
</dbReference>
<keyword evidence="2" id="KW-1185">Reference proteome</keyword>
<reference evidence="2" key="1">
    <citation type="journal article" date="2010" name="Genome Biol.">
        <title>Genome sequence of the necrotrophic plant pathogen Pythium ultimum reveals original pathogenicity mechanisms and effector repertoire.</title>
        <authorList>
            <person name="Levesque C.A."/>
            <person name="Brouwer H."/>
            <person name="Cano L."/>
            <person name="Hamilton J.P."/>
            <person name="Holt C."/>
            <person name="Huitema E."/>
            <person name="Raffaele S."/>
            <person name="Robideau G.P."/>
            <person name="Thines M."/>
            <person name="Win J."/>
            <person name="Zerillo M.M."/>
            <person name="Beakes G.W."/>
            <person name="Boore J.L."/>
            <person name="Busam D."/>
            <person name="Dumas B."/>
            <person name="Ferriera S."/>
            <person name="Fuerstenberg S.I."/>
            <person name="Gachon C.M."/>
            <person name="Gaulin E."/>
            <person name="Govers F."/>
            <person name="Grenville-Briggs L."/>
            <person name="Horner N."/>
            <person name="Hostetler J."/>
            <person name="Jiang R.H."/>
            <person name="Johnson J."/>
            <person name="Krajaejun T."/>
            <person name="Lin H."/>
            <person name="Meijer H.J."/>
            <person name="Moore B."/>
            <person name="Morris P."/>
            <person name="Phuntmart V."/>
            <person name="Puiu D."/>
            <person name="Shetty J."/>
            <person name="Stajich J.E."/>
            <person name="Tripathy S."/>
            <person name="Wawra S."/>
            <person name="van West P."/>
            <person name="Whitty B.R."/>
            <person name="Coutinho P.M."/>
            <person name="Henrissat B."/>
            <person name="Martin F."/>
            <person name="Thomas P.D."/>
            <person name="Tyler B.M."/>
            <person name="De Vries R.P."/>
            <person name="Kamoun S."/>
            <person name="Yandell M."/>
            <person name="Tisserat N."/>
            <person name="Buell C.R."/>
        </authorList>
    </citation>
    <scope>NUCLEOTIDE SEQUENCE</scope>
    <source>
        <strain evidence="2">DAOM:BR144</strain>
    </source>
</reference>
<reference evidence="2" key="2">
    <citation type="submission" date="2010-04" db="EMBL/GenBank/DDBJ databases">
        <authorList>
            <person name="Buell R."/>
            <person name="Hamilton J."/>
            <person name="Hostetler J."/>
        </authorList>
    </citation>
    <scope>NUCLEOTIDE SEQUENCE [LARGE SCALE GENOMIC DNA]</scope>
    <source>
        <strain evidence="2">DAOM:BR144</strain>
    </source>
</reference>